<dbReference type="SMART" id="SM00086">
    <property type="entry name" value="PAC"/>
    <property type="match status" value="2"/>
</dbReference>
<dbReference type="CDD" id="cd05574">
    <property type="entry name" value="STKc_phototropin_like"/>
    <property type="match status" value="1"/>
</dbReference>
<feature type="domain" description="PAS" evidence="18">
    <location>
        <begin position="66"/>
        <end position="88"/>
    </location>
</feature>
<evidence type="ECO:0000256" key="4">
    <source>
        <dbReference type="ARBA" id="ARBA00022527"/>
    </source>
</evidence>
<dbReference type="InterPro" id="IPR017441">
    <property type="entry name" value="Protein_kinase_ATP_BS"/>
</dbReference>
<dbReference type="Pfam" id="PF00069">
    <property type="entry name" value="Pkinase"/>
    <property type="match status" value="1"/>
</dbReference>
<evidence type="ECO:0000256" key="3">
    <source>
        <dbReference type="ARBA" id="ARBA00012513"/>
    </source>
</evidence>
<keyword evidence="10" id="KW-0418">Kinase</keyword>
<reference evidence="20" key="1">
    <citation type="journal article" date="2016" name="Proc. Natl. Acad. Sci. U.S.A.">
        <title>Functional and topological diversity of LOV domain photoreceptors.</title>
        <authorList>
            <person name="Glantz S.T."/>
            <person name="Carpenter E.J."/>
            <person name="Melkonian M."/>
            <person name="Gardner K.H."/>
            <person name="Boyden E.S."/>
            <person name="Wong G.K."/>
            <person name="Chow B.Y."/>
        </authorList>
    </citation>
    <scope>NUCLEOTIDE SEQUENCE</scope>
    <source>
        <strain evidence="20">NNHQ_2002919</strain>
    </source>
</reference>
<keyword evidence="12" id="KW-0675">Receptor</keyword>
<feature type="domain" description="Protein kinase" evidence="17">
    <location>
        <begin position="472"/>
        <end position="756"/>
    </location>
</feature>
<feature type="binding site" evidence="15">
    <location>
        <position position="501"/>
    </location>
    <ligand>
        <name>ATP</name>
        <dbReference type="ChEBI" id="CHEBI:30616"/>
    </ligand>
</feature>
<evidence type="ECO:0000256" key="8">
    <source>
        <dbReference type="ARBA" id="ARBA00022679"/>
    </source>
</evidence>
<comment type="catalytic activity">
    <reaction evidence="13">
        <text>L-threonyl-[protein] + ATP = O-phospho-L-threonyl-[protein] + ADP + H(+)</text>
        <dbReference type="Rhea" id="RHEA:46608"/>
        <dbReference type="Rhea" id="RHEA-COMP:11060"/>
        <dbReference type="Rhea" id="RHEA-COMP:11605"/>
        <dbReference type="ChEBI" id="CHEBI:15378"/>
        <dbReference type="ChEBI" id="CHEBI:30013"/>
        <dbReference type="ChEBI" id="CHEBI:30616"/>
        <dbReference type="ChEBI" id="CHEBI:61977"/>
        <dbReference type="ChEBI" id="CHEBI:456216"/>
        <dbReference type="EC" id="2.7.11.1"/>
    </reaction>
</comment>
<keyword evidence="4" id="KW-0723">Serine/threonine-protein kinase</keyword>
<evidence type="ECO:0000256" key="11">
    <source>
        <dbReference type="ARBA" id="ARBA00022840"/>
    </source>
</evidence>
<evidence type="ECO:0000256" key="15">
    <source>
        <dbReference type="PROSITE-ProRule" id="PRU10141"/>
    </source>
</evidence>
<dbReference type="InterPro" id="IPR011009">
    <property type="entry name" value="Kinase-like_dom_sf"/>
</dbReference>
<keyword evidence="11 15" id="KW-0067">ATP-binding</keyword>
<keyword evidence="5" id="KW-0600">Photoreceptor protein</keyword>
<evidence type="ECO:0000256" key="13">
    <source>
        <dbReference type="ARBA" id="ARBA00047899"/>
    </source>
</evidence>
<dbReference type="SUPFAM" id="SSF56112">
    <property type="entry name" value="Protein kinase-like (PK-like)"/>
    <property type="match status" value="1"/>
</dbReference>
<evidence type="ECO:0000256" key="2">
    <source>
        <dbReference type="ARBA" id="ARBA00009903"/>
    </source>
</evidence>
<dbReference type="AlphaFoldDB" id="A0A126WZX7"/>
<name>A0A126WZX7_9VIRI</name>
<sequence length="794" mass="89170">MPGQFAPYGSELDKYGFPTDTASRQRGSSVTLATNLPNWSPEVSGLLGSFRHSFVLIDLARPDFPIEFASDGFYELTGYTPEEAMGRNCRFLQGPGTDKAEVAKLKDAIMRSAPISVRLLNYRKDGTPFWNLLTIAPLDVSGRQKLLGVQLDVTKHTEGEKVPMVASGDVPVLVRYETRLLDKNRTATEDLMSVIRHADDKANEDDDPDADSEMGHYGSRKSNAMDYRDTNRRGSGVDVLLTRSLDKPRMRHRRVAFDLATSLERVQKNFCITNPYLPDHPIVFCSDDFLDLSGYTREEIIGRNCRFLQGPLTDKTQVAKIREAIDNESECTVQLLNYRKDGTMFWNMLHLAPIFDKSGKAQFFVGVQTDISDHEVLPQDEERDIPHPTTTTEMHDRDAEGAAESAATVHSAIFGLHEAWAGAGDQVKSAYRPWMPHTRRLERVHPHSAACVYWDAIRTISGGSMRLSMMNIIPIKLLGRGDTGSVLLVRLAGTPHFLAMKVLDKKNLLERNKVQRAFTEREILASLDHPFLPTLFDCFQTESYLCILTEFCGGGELYSMLSGLPGNCVPEPIARLYIAEVLLGLEYLHLKGVVYRDLKPENIMVRDDGHLLITDFDLSYRTECTAEVHWVEKKWGKHTFKIPFIVAEPKAKANSFVGTAEYLAPEVISNTGHSAAVDWWALGVLLYELLFGFSPFYSDTRAVTFDNILNCDVEFPVHPYVSNEAKALICELLTKDTFRRLGSRFGSDEIKKHPFFDGVQWALILSQRAPYIPGQDIPSMNSVEDGRAASFTGY</sequence>
<dbReference type="Gene3D" id="3.30.200.20">
    <property type="entry name" value="Phosphorylase Kinase, domain 1"/>
    <property type="match status" value="1"/>
</dbReference>
<evidence type="ECO:0000256" key="1">
    <source>
        <dbReference type="ARBA" id="ARBA00001917"/>
    </source>
</evidence>
<dbReference type="FunFam" id="1.10.510.10:FF:000024">
    <property type="entry name" value="Probable serine/threonine-protein kinase cot-1"/>
    <property type="match status" value="1"/>
</dbReference>
<feature type="region of interest" description="Disordered" evidence="16">
    <location>
        <begin position="200"/>
        <end position="230"/>
    </location>
</feature>
<evidence type="ECO:0000256" key="6">
    <source>
        <dbReference type="ARBA" id="ARBA00022553"/>
    </source>
</evidence>
<dbReference type="InterPro" id="IPR001610">
    <property type="entry name" value="PAC"/>
</dbReference>
<keyword evidence="6" id="KW-0597">Phosphoprotein</keyword>
<evidence type="ECO:0000256" key="16">
    <source>
        <dbReference type="SAM" id="MobiDB-lite"/>
    </source>
</evidence>
<evidence type="ECO:0000259" key="17">
    <source>
        <dbReference type="PROSITE" id="PS50011"/>
    </source>
</evidence>
<keyword evidence="7" id="KW-0716">Sensory transduction</keyword>
<keyword evidence="8" id="KW-0808">Transferase</keyword>
<evidence type="ECO:0000313" key="20">
    <source>
        <dbReference type="EMBL" id="AML78019.1"/>
    </source>
</evidence>
<dbReference type="Gene3D" id="1.10.510.10">
    <property type="entry name" value="Transferase(Phosphotransferase) domain 1"/>
    <property type="match status" value="1"/>
</dbReference>
<evidence type="ECO:0000256" key="10">
    <source>
        <dbReference type="ARBA" id="ARBA00022777"/>
    </source>
</evidence>
<dbReference type="GO" id="GO:0005524">
    <property type="term" value="F:ATP binding"/>
    <property type="evidence" value="ECO:0007669"/>
    <property type="project" value="UniProtKB-UniRule"/>
</dbReference>
<evidence type="ECO:0000256" key="12">
    <source>
        <dbReference type="ARBA" id="ARBA00023170"/>
    </source>
</evidence>
<comment type="cofactor">
    <cofactor evidence="1">
        <name>FMN</name>
        <dbReference type="ChEBI" id="CHEBI:58210"/>
    </cofactor>
</comment>
<evidence type="ECO:0000256" key="9">
    <source>
        <dbReference type="ARBA" id="ARBA00022741"/>
    </source>
</evidence>
<dbReference type="Gene3D" id="3.30.450.20">
    <property type="entry name" value="PAS domain"/>
    <property type="match status" value="2"/>
</dbReference>
<keyword evidence="5" id="KW-0157">Chromophore</keyword>
<protein>
    <recommendedName>
        <fullName evidence="3">non-specific serine/threonine protein kinase</fullName>
        <ecNumber evidence="3">2.7.11.1</ecNumber>
    </recommendedName>
</protein>
<dbReference type="GO" id="GO:0007010">
    <property type="term" value="P:cytoskeleton organization"/>
    <property type="evidence" value="ECO:0007669"/>
    <property type="project" value="UniProtKB-ARBA"/>
</dbReference>
<dbReference type="PROSITE" id="PS50112">
    <property type="entry name" value="PAS"/>
    <property type="match status" value="2"/>
</dbReference>
<dbReference type="PROSITE" id="PS50113">
    <property type="entry name" value="PAC"/>
    <property type="match status" value="1"/>
</dbReference>
<dbReference type="InterPro" id="IPR000014">
    <property type="entry name" value="PAS"/>
</dbReference>
<feature type="domain" description="PAS" evidence="18">
    <location>
        <begin position="282"/>
        <end position="328"/>
    </location>
</feature>
<dbReference type="GO" id="GO:0004674">
    <property type="term" value="F:protein serine/threonine kinase activity"/>
    <property type="evidence" value="ECO:0007669"/>
    <property type="project" value="UniProtKB-KW"/>
</dbReference>
<proteinExistence type="evidence at transcript level"/>
<accession>A0A126WZX7</accession>
<dbReference type="InterPro" id="IPR008271">
    <property type="entry name" value="Ser/Thr_kinase_AS"/>
</dbReference>
<dbReference type="SMART" id="SM00220">
    <property type="entry name" value="S_TKc"/>
    <property type="match status" value="1"/>
</dbReference>
<dbReference type="InterPro" id="IPR035965">
    <property type="entry name" value="PAS-like_dom_sf"/>
</dbReference>
<evidence type="ECO:0000256" key="7">
    <source>
        <dbReference type="ARBA" id="ARBA00022606"/>
    </source>
</evidence>
<keyword evidence="9 15" id="KW-0547">Nucleotide-binding</keyword>
<dbReference type="EMBL" id="KU700187">
    <property type="protein sequence ID" value="AML78019.1"/>
    <property type="molecule type" value="mRNA"/>
</dbReference>
<comment type="catalytic activity">
    <reaction evidence="14">
        <text>L-seryl-[protein] + ATP = O-phospho-L-seryl-[protein] + ADP + H(+)</text>
        <dbReference type="Rhea" id="RHEA:17989"/>
        <dbReference type="Rhea" id="RHEA-COMP:9863"/>
        <dbReference type="Rhea" id="RHEA-COMP:11604"/>
        <dbReference type="ChEBI" id="CHEBI:15378"/>
        <dbReference type="ChEBI" id="CHEBI:29999"/>
        <dbReference type="ChEBI" id="CHEBI:30616"/>
        <dbReference type="ChEBI" id="CHEBI:83421"/>
        <dbReference type="ChEBI" id="CHEBI:456216"/>
        <dbReference type="EC" id="2.7.11.1"/>
    </reaction>
</comment>
<dbReference type="PANTHER" id="PTHR45637">
    <property type="entry name" value="FLIPPASE KINASE 1-RELATED"/>
    <property type="match status" value="1"/>
</dbReference>
<feature type="domain" description="PAC" evidence="19">
    <location>
        <begin position="329"/>
        <end position="383"/>
    </location>
</feature>
<dbReference type="PROSITE" id="PS00108">
    <property type="entry name" value="PROTEIN_KINASE_ST"/>
    <property type="match status" value="1"/>
</dbReference>
<dbReference type="CDD" id="cd00130">
    <property type="entry name" value="PAS"/>
    <property type="match status" value="2"/>
</dbReference>
<evidence type="ECO:0000259" key="19">
    <source>
        <dbReference type="PROSITE" id="PS50113"/>
    </source>
</evidence>
<feature type="compositionally biased region" description="Acidic residues" evidence="16">
    <location>
        <begin position="202"/>
        <end position="212"/>
    </location>
</feature>
<dbReference type="InterPro" id="IPR000719">
    <property type="entry name" value="Prot_kinase_dom"/>
</dbReference>
<dbReference type="EC" id="2.7.11.1" evidence="3"/>
<dbReference type="PROSITE" id="PS50011">
    <property type="entry name" value="PROTEIN_KINASE_DOM"/>
    <property type="match status" value="1"/>
</dbReference>
<dbReference type="PROSITE" id="PS00107">
    <property type="entry name" value="PROTEIN_KINASE_ATP"/>
    <property type="match status" value="1"/>
</dbReference>
<comment type="similarity">
    <text evidence="2">Belongs to the protein kinase superfamily. AGC Ser/Thr protein kinase family.</text>
</comment>
<dbReference type="SUPFAM" id="SSF55785">
    <property type="entry name" value="PYP-like sensor domain (PAS domain)"/>
    <property type="match status" value="2"/>
</dbReference>
<evidence type="ECO:0000256" key="5">
    <source>
        <dbReference type="ARBA" id="ARBA00022543"/>
    </source>
</evidence>
<feature type="region of interest" description="Disordered" evidence="16">
    <location>
        <begin position="1"/>
        <end position="26"/>
    </location>
</feature>
<dbReference type="Pfam" id="PF13426">
    <property type="entry name" value="PAS_9"/>
    <property type="match status" value="2"/>
</dbReference>
<dbReference type="InterPro" id="IPR000700">
    <property type="entry name" value="PAS-assoc_C"/>
</dbReference>
<dbReference type="NCBIfam" id="TIGR00229">
    <property type="entry name" value="sensory_box"/>
    <property type="match status" value="2"/>
</dbReference>
<evidence type="ECO:0000256" key="14">
    <source>
        <dbReference type="ARBA" id="ARBA00048679"/>
    </source>
</evidence>
<organism evidence="20">
    <name type="scientific">Spirotaenia minuta</name>
    <dbReference type="NCBI Taxonomy" id="1408785"/>
    <lineage>
        <taxon>Eukaryota</taxon>
        <taxon>Viridiplantae</taxon>
        <taxon>Streptophyta</taxon>
        <taxon>Mesostigmatophyceae</taxon>
        <taxon>Spirotaenia</taxon>
    </lineage>
</organism>
<dbReference type="GO" id="GO:0009882">
    <property type="term" value="F:blue light photoreceptor activity"/>
    <property type="evidence" value="ECO:0007669"/>
    <property type="project" value="UniProtKB-ARBA"/>
</dbReference>
<evidence type="ECO:0000259" key="18">
    <source>
        <dbReference type="PROSITE" id="PS50112"/>
    </source>
</evidence>